<gene>
    <name evidence="1" type="ORF">TWF102_008722</name>
</gene>
<protein>
    <submittedName>
        <fullName evidence="1">Uncharacterized protein</fullName>
    </submittedName>
</protein>
<reference evidence="1 2" key="1">
    <citation type="submission" date="2019-06" db="EMBL/GenBank/DDBJ databases">
        <authorList>
            <person name="Palmer J.M."/>
        </authorList>
    </citation>
    <scope>NUCLEOTIDE SEQUENCE [LARGE SCALE GENOMIC DNA]</scope>
    <source>
        <strain evidence="1 2">TWF102</strain>
    </source>
</reference>
<organism evidence="1 2">
    <name type="scientific">Orbilia oligospora</name>
    <name type="common">Nematode-trapping fungus</name>
    <name type="synonym">Arthrobotrys oligospora</name>
    <dbReference type="NCBI Taxonomy" id="2813651"/>
    <lineage>
        <taxon>Eukaryota</taxon>
        <taxon>Fungi</taxon>
        <taxon>Dikarya</taxon>
        <taxon>Ascomycota</taxon>
        <taxon>Pezizomycotina</taxon>
        <taxon>Orbiliomycetes</taxon>
        <taxon>Orbiliales</taxon>
        <taxon>Orbiliaceae</taxon>
        <taxon>Orbilia</taxon>
    </lineage>
</organism>
<evidence type="ECO:0000313" key="2">
    <source>
        <dbReference type="Proteomes" id="UP000475325"/>
    </source>
</evidence>
<proteinExistence type="predicted"/>
<sequence>MVACSIRHLLNLITILKQSSTYEEYIFHRMLYHSRRAPQIKIRKNMERQLPPPYKFLVIRKERDEWMLAHVSTFDCAEPPSMPILGTNELDRKDTRFQLAVYPTAALVFIENTIEKINASPSLEGTGCKYCILGADTAKKDDNWENICLVLKLANCNDSFKAIVGDPEYLRSVDHEEVDGVSMMLEHSALHTPMPSDTHTPA</sequence>
<dbReference type="Proteomes" id="UP000475325">
    <property type="component" value="Unassembled WGS sequence"/>
</dbReference>
<comment type="caution">
    <text evidence="1">The sequence shown here is derived from an EMBL/GenBank/DDBJ whole genome shotgun (WGS) entry which is preliminary data.</text>
</comment>
<accession>A0A7C8N6W1</accession>
<dbReference type="EMBL" id="WIQW01000055">
    <property type="protein sequence ID" value="KAF3091743.1"/>
    <property type="molecule type" value="Genomic_DNA"/>
</dbReference>
<name>A0A7C8N6W1_ORBOL</name>
<dbReference type="AlphaFoldDB" id="A0A7C8N6W1"/>
<evidence type="ECO:0000313" key="1">
    <source>
        <dbReference type="EMBL" id="KAF3091743.1"/>
    </source>
</evidence>